<dbReference type="GO" id="GO:0005737">
    <property type="term" value="C:cytoplasm"/>
    <property type="evidence" value="ECO:0007669"/>
    <property type="project" value="UniProtKB-SubCell"/>
</dbReference>
<evidence type="ECO:0000259" key="18">
    <source>
        <dbReference type="PROSITE" id="PS50110"/>
    </source>
</evidence>
<evidence type="ECO:0000256" key="1">
    <source>
        <dbReference type="ARBA" id="ARBA00000085"/>
    </source>
</evidence>
<feature type="domain" description="Histidine kinase" evidence="17">
    <location>
        <begin position="76"/>
        <end position="275"/>
    </location>
</feature>
<evidence type="ECO:0000256" key="16">
    <source>
        <dbReference type="PROSITE-ProRule" id="PRU00169"/>
    </source>
</evidence>
<dbReference type="OrthoDB" id="9782588at2"/>
<keyword evidence="20" id="KW-1185">Reference proteome</keyword>
<accession>A0A0S4LQE6</accession>
<dbReference type="InterPro" id="IPR058245">
    <property type="entry name" value="NreC/VraR/RcsB-like_REC"/>
</dbReference>
<dbReference type="PROSITE" id="PS50109">
    <property type="entry name" value="HIS_KIN"/>
    <property type="match status" value="1"/>
</dbReference>
<evidence type="ECO:0000256" key="11">
    <source>
        <dbReference type="ARBA" id="ARBA00023004"/>
    </source>
</evidence>
<dbReference type="InterPro" id="IPR011712">
    <property type="entry name" value="Sig_transdc_His_kin_sub3_dim/P"/>
</dbReference>
<evidence type="ECO:0000256" key="12">
    <source>
        <dbReference type="ARBA" id="ARBA00023012"/>
    </source>
</evidence>
<comment type="function">
    <text evidence="14">Member of the two-component regulatory system NreB/NreC involved in the control of dissimilatory nitrate/nitrite reduction in response to oxygen. NreB functions as a direct oxygen sensor histidine kinase which is autophosphorylated, in the absence of oxygen, probably at the conserved histidine residue, and transfers its phosphate group probably to a conserved aspartate residue of NreC. NreB/NreC activates the expression of the nitrate (narGHJI) and nitrite (nir) reductase operons, as well as the putative nitrate transporter gene narT.</text>
</comment>
<evidence type="ECO:0000256" key="6">
    <source>
        <dbReference type="ARBA" id="ARBA00022485"/>
    </source>
</evidence>
<dbReference type="SUPFAM" id="SSF52172">
    <property type="entry name" value="CheY-like"/>
    <property type="match status" value="1"/>
</dbReference>
<dbReference type="AlphaFoldDB" id="A0A0S4LQE6"/>
<dbReference type="STRING" id="1742973.COMA2_80161"/>
<dbReference type="SMART" id="SM00448">
    <property type="entry name" value="REC"/>
    <property type="match status" value="1"/>
</dbReference>
<dbReference type="Pfam" id="PF02518">
    <property type="entry name" value="HATPase_c"/>
    <property type="match status" value="1"/>
</dbReference>
<feature type="domain" description="Response regulatory" evidence="18">
    <location>
        <begin position="304"/>
        <end position="420"/>
    </location>
</feature>
<comment type="cofactor">
    <cofactor evidence="2">
        <name>[4Fe-4S] cluster</name>
        <dbReference type="ChEBI" id="CHEBI:49883"/>
    </cofactor>
</comment>
<evidence type="ECO:0000256" key="13">
    <source>
        <dbReference type="ARBA" id="ARBA00023014"/>
    </source>
</evidence>
<dbReference type="InterPro" id="IPR001789">
    <property type="entry name" value="Sig_transdc_resp-reg_receiver"/>
</dbReference>
<dbReference type="GO" id="GO:0016020">
    <property type="term" value="C:membrane"/>
    <property type="evidence" value="ECO:0007669"/>
    <property type="project" value="InterPro"/>
</dbReference>
<evidence type="ECO:0000256" key="8">
    <source>
        <dbReference type="ARBA" id="ARBA00022679"/>
    </source>
</evidence>
<dbReference type="InterPro" id="IPR005467">
    <property type="entry name" value="His_kinase_dom"/>
</dbReference>
<dbReference type="CDD" id="cd17535">
    <property type="entry name" value="REC_NarL-like"/>
    <property type="match status" value="1"/>
</dbReference>
<dbReference type="EMBL" id="CZPZ01000035">
    <property type="protein sequence ID" value="CUS39747.1"/>
    <property type="molecule type" value="Genomic_DNA"/>
</dbReference>
<dbReference type="InterPro" id="IPR003594">
    <property type="entry name" value="HATPase_dom"/>
</dbReference>
<keyword evidence="13" id="KW-0411">Iron-sulfur</keyword>
<organism evidence="19 20">
    <name type="scientific">Candidatus Nitrospira nitrificans</name>
    <dbReference type="NCBI Taxonomy" id="1742973"/>
    <lineage>
        <taxon>Bacteria</taxon>
        <taxon>Pseudomonadati</taxon>
        <taxon>Nitrospirota</taxon>
        <taxon>Nitrospiria</taxon>
        <taxon>Nitrospirales</taxon>
        <taxon>Nitrospiraceae</taxon>
        <taxon>Nitrospira</taxon>
    </lineage>
</organism>
<dbReference type="RefSeq" id="WP_090902071.1">
    <property type="nucleotide sequence ID" value="NZ_CZPZ01000035.1"/>
</dbReference>
<keyword evidence="7" id="KW-0963">Cytoplasm</keyword>
<dbReference type="GO" id="GO:0000155">
    <property type="term" value="F:phosphorelay sensor kinase activity"/>
    <property type="evidence" value="ECO:0007669"/>
    <property type="project" value="InterPro"/>
</dbReference>
<dbReference type="PRINTS" id="PR00344">
    <property type="entry name" value="BCTRLSENSOR"/>
</dbReference>
<keyword evidence="11" id="KW-0408">Iron</keyword>
<evidence type="ECO:0000256" key="9">
    <source>
        <dbReference type="ARBA" id="ARBA00022723"/>
    </source>
</evidence>
<keyword evidence="9" id="KW-0479">Metal-binding</keyword>
<dbReference type="CDD" id="cd16917">
    <property type="entry name" value="HATPase_UhpB-NarQ-NarX-like"/>
    <property type="match status" value="1"/>
</dbReference>
<keyword evidence="10 19" id="KW-0418">Kinase</keyword>
<dbReference type="InterPro" id="IPR011006">
    <property type="entry name" value="CheY-like_superfamily"/>
</dbReference>
<dbReference type="EC" id="2.7.13.3" evidence="4"/>
<evidence type="ECO:0000256" key="5">
    <source>
        <dbReference type="ARBA" id="ARBA00017322"/>
    </source>
</evidence>
<evidence type="ECO:0000256" key="3">
    <source>
        <dbReference type="ARBA" id="ARBA00004496"/>
    </source>
</evidence>
<keyword evidence="6" id="KW-0004">4Fe-4S</keyword>
<dbReference type="Pfam" id="PF07730">
    <property type="entry name" value="HisKA_3"/>
    <property type="match status" value="1"/>
</dbReference>
<evidence type="ECO:0000259" key="17">
    <source>
        <dbReference type="PROSITE" id="PS50109"/>
    </source>
</evidence>
<comment type="catalytic activity">
    <reaction evidence="1">
        <text>ATP + protein L-histidine = ADP + protein N-phospho-L-histidine.</text>
        <dbReference type="EC" id="2.7.13.3"/>
    </reaction>
</comment>
<feature type="modified residue" description="4-aspartylphosphate" evidence="16">
    <location>
        <position position="355"/>
    </location>
</feature>
<evidence type="ECO:0000313" key="20">
    <source>
        <dbReference type="Proteomes" id="UP000198736"/>
    </source>
</evidence>
<dbReference type="PANTHER" id="PTHR24421:SF58">
    <property type="entry name" value="SIGNAL TRANSDUCTION HISTIDINE-PROTEIN KINASE_PHOSPHATASE UHPB"/>
    <property type="match status" value="1"/>
</dbReference>
<reference evidence="20" key="1">
    <citation type="submission" date="2015-10" db="EMBL/GenBank/DDBJ databases">
        <authorList>
            <person name="Luecker S."/>
            <person name="Luecker S."/>
        </authorList>
    </citation>
    <scope>NUCLEOTIDE SEQUENCE [LARGE SCALE GENOMIC DNA]</scope>
</reference>
<keyword evidence="8 19" id="KW-0808">Transferase</keyword>
<evidence type="ECO:0000256" key="14">
    <source>
        <dbReference type="ARBA" id="ARBA00024827"/>
    </source>
</evidence>
<dbReference type="GO" id="GO:0051539">
    <property type="term" value="F:4 iron, 4 sulfur cluster binding"/>
    <property type="evidence" value="ECO:0007669"/>
    <property type="project" value="UniProtKB-KW"/>
</dbReference>
<dbReference type="GO" id="GO:0046872">
    <property type="term" value="F:metal ion binding"/>
    <property type="evidence" value="ECO:0007669"/>
    <property type="project" value="UniProtKB-KW"/>
</dbReference>
<comment type="subcellular location">
    <subcellularLocation>
        <location evidence="3">Cytoplasm</location>
    </subcellularLocation>
</comment>
<dbReference type="InterPro" id="IPR036890">
    <property type="entry name" value="HATPase_C_sf"/>
</dbReference>
<keyword evidence="12" id="KW-0902">Two-component regulatory system</keyword>
<evidence type="ECO:0000256" key="2">
    <source>
        <dbReference type="ARBA" id="ARBA00001966"/>
    </source>
</evidence>
<protein>
    <recommendedName>
        <fullName evidence="5">Oxygen sensor histidine kinase NreB</fullName>
        <ecNumber evidence="4">2.7.13.3</ecNumber>
    </recommendedName>
    <alternativeName>
        <fullName evidence="15">Nitrogen regulation protein B</fullName>
    </alternativeName>
</protein>
<dbReference type="Pfam" id="PF00072">
    <property type="entry name" value="Response_reg"/>
    <property type="match status" value="1"/>
</dbReference>
<dbReference type="InterPro" id="IPR004358">
    <property type="entry name" value="Sig_transdc_His_kin-like_C"/>
</dbReference>
<dbReference type="SMART" id="SM00387">
    <property type="entry name" value="HATPase_c"/>
    <property type="match status" value="1"/>
</dbReference>
<dbReference type="Proteomes" id="UP000198736">
    <property type="component" value="Unassembled WGS sequence"/>
</dbReference>
<keyword evidence="16" id="KW-0597">Phosphoprotein</keyword>
<evidence type="ECO:0000256" key="10">
    <source>
        <dbReference type="ARBA" id="ARBA00022777"/>
    </source>
</evidence>
<dbReference type="Gene3D" id="1.20.5.1930">
    <property type="match status" value="1"/>
</dbReference>
<sequence length="433" mass="47709">MSDNTRSDEPRRTDDLLREANEQLTLKALQFQHEADASEQRWLDQRNLNDELVRKQRLLRVLASELTLTEQRERKRLATELHDYLAQLMVIGRLKVGQARPKALSDATLVMLIDEINDIFSKSLSYTRTLMSELSPPVLQDLGFLAALKWMSEQLSTQLSITVDIQLPPEPVIVSEDQALFLYRAVRELVLNVVKHAQTSQVTIALTLESSDVLHIYITDQGRGFDPVAIDKRTPGEHFGLMSIRERMEAMGGSFQVESAPGRGTTLALGLPLAKTLQSPHARAATTGSRSPDTSAQKIRDVHRVLLADDHALVRQGLRAILEGFQDVSIVGEACNGVEAVSMVDECVPDVIIMDVNMPKMDGIEATKRIKDRHPSTIVIGLSVNNSIPIIDAMKAAGAAAFISKDAAAAFISKDAAADELHDALTMCHPLAM</sequence>
<dbReference type="PANTHER" id="PTHR24421">
    <property type="entry name" value="NITRATE/NITRITE SENSOR PROTEIN NARX-RELATED"/>
    <property type="match status" value="1"/>
</dbReference>
<dbReference type="Gene3D" id="3.40.50.2300">
    <property type="match status" value="1"/>
</dbReference>
<dbReference type="PROSITE" id="PS50110">
    <property type="entry name" value="RESPONSE_REGULATORY"/>
    <property type="match status" value="1"/>
</dbReference>
<evidence type="ECO:0000256" key="15">
    <source>
        <dbReference type="ARBA" id="ARBA00030800"/>
    </source>
</evidence>
<evidence type="ECO:0000313" key="19">
    <source>
        <dbReference type="EMBL" id="CUS39747.1"/>
    </source>
</evidence>
<dbReference type="GO" id="GO:0046983">
    <property type="term" value="F:protein dimerization activity"/>
    <property type="evidence" value="ECO:0007669"/>
    <property type="project" value="InterPro"/>
</dbReference>
<name>A0A0S4LQE6_9BACT</name>
<gene>
    <name evidence="19" type="ORF">COMA2_80161</name>
</gene>
<evidence type="ECO:0000256" key="7">
    <source>
        <dbReference type="ARBA" id="ARBA00022490"/>
    </source>
</evidence>
<dbReference type="Gene3D" id="3.30.565.10">
    <property type="entry name" value="Histidine kinase-like ATPase, C-terminal domain"/>
    <property type="match status" value="1"/>
</dbReference>
<dbReference type="SUPFAM" id="SSF55874">
    <property type="entry name" value="ATPase domain of HSP90 chaperone/DNA topoisomerase II/histidine kinase"/>
    <property type="match status" value="1"/>
</dbReference>
<proteinExistence type="predicted"/>
<dbReference type="InterPro" id="IPR050482">
    <property type="entry name" value="Sensor_HK_TwoCompSys"/>
</dbReference>
<evidence type="ECO:0000256" key="4">
    <source>
        <dbReference type="ARBA" id="ARBA00012438"/>
    </source>
</evidence>